<evidence type="ECO:0000313" key="9">
    <source>
        <dbReference type="Proteomes" id="UP001269271"/>
    </source>
</evidence>
<reference evidence="4 7" key="1">
    <citation type="submission" date="2017-11" db="EMBL/GenBank/DDBJ databases">
        <authorList>
            <person name="Founou R.C."/>
            <person name="Founou L."/>
            <person name="Allam M."/>
            <person name="Ismail A."/>
            <person name="Essack S.Y."/>
        </authorList>
    </citation>
    <scope>NUCLEOTIDE SEQUENCE [LARGE SCALE GENOMIC DNA]</scope>
    <source>
        <strain evidence="4 7">G811N2B1</strain>
    </source>
</reference>
<dbReference type="OMA" id="DSDHFAF"/>
<dbReference type="Proteomes" id="UP001269271">
    <property type="component" value="Unassembled WGS sequence"/>
</dbReference>
<evidence type="ECO:0000313" key="7">
    <source>
        <dbReference type="Proteomes" id="UP000238153"/>
    </source>
</evidence>
<dbReference type="Proteomes" id="UP000238153">
    <property type="component" value="Unassembled WGS sequence"/>
</dbReference>
<dbReference type="Proteomes" id="UP000053523">
    <property type="component" value="Unassembled WGS sequence"/>
</dbReference>
<sequence>MRIYVNEIKIKDDGIYCYSEDPTDGLVEVGQMLVDSDNYGFAYLLDDGQSYDYLIFVQETWSMLHENRGKKLIVNDDLVLEHFQEELDYILENVEGNNNYGKEFVSAVEETFDLK</sequence>
<dbReference type="EMBL" id="LORN02000015">
    <property type="protein sequence ID" value="PNN21537.1"/>
    <property type="molecule type" value="Genomic_DNA"/>
</dbReference>
<dbReference type="STRING" id="1283.ShL2_01815"/>
<evidence type="ECO:0000313" key="6">
    <source>
        <dbReference type="Proteomes" id="UP000053523"/>
    </source>
</evidence>
<keyword evidence="9" id="KW-1185">Reference proteome</keyword>
<evidence type="ECO:0000313" key="8">
    <source>
        <dbReference type="Proteomes" id="UP000316594"/>
    </source>
</evidence>
<comment type="caution">
    <text evidence="4">The sequence shown here is derived from an EMBL/GenBank/DDBJ whole genome shotgun (WGS) entry which is preliminary data.</text>
</comment>
<comment type="similarity">
    <text evidence="1">Belongs to the UPF0738 family.</text>
</comment>
<reference evidence="5 8" key="3">
    <citation type="submission" date="2019-07" db="EMBL/GenBank/DDBJ databases">
        <title>Genome Sequencing and Assembly of Staphylococcus haemolyticus SDA2.</title>
        <authorList>
            <person name="Emmons C.B."/>
            <person name="Park C."/>
            <person name="Sevigny J.L."/>
            <person name="Andam C."/>
        </authorList>
    </citation>
    <scope>NUCLEOTIDE SEQUENCE [LARGE SCALE GENOMIC DNA]</scope>
    <source>
        <strain evidence="5 8">SDA2</strain>
    </source>
</reference>
<proteinExistence type="inferred from homology"/>
<dbReference type="EMBL" id="JAVSOO010000048">
    <property type="protein sequence ID" value="MDT4287702.1"/>
    <property type="molecule type" value="Genomic_DNA"/>
</dbReference>
<gene>
    <name evidence="3" type="ORF">AL503_012430</name>
    <name evidence="4" type="ORF">CV019_07730</name>
    <name evidence="5" type="ORF">FNL11_04595</name>
    <name evidence="2" type="ORF">RO950_12065</name>
</gene>
<evidence type="ECO:0000313" key="3">
    <source>
        <dbReference type="EMBL" id="PNN21537.1"/>
    </source>
</evidence>
<dbReference type="EMBL" id="VJMP01000003">
    <property type="protein sequence ID" value="TRL78005.1"/>
    <property type="molecule type" value="Genomic_DNA"/>
</dbReference>
<evidence type="ECO:0000313" key="4">
    <source>
        <dbReference type="EMBL" id="PPJ74434.1"/>
    </source>
</evidence>
<dbReference type="Pfam" id="PF19785">
    <property type="entry name" value="UPF0738"/>
    <property type="match status" value="1"/>
</dbReference>
<accession>A0A2A1K7U8</accession>
<evidence type="ECO:0000313" key="5">
    <source>
        <dbReference type="EMBL" id="TRL78005.1"/>
    </source>
</evidence>
<dbReference type="EMBL" id="PGWX01000316">
    <property type="protein sequence ID" value="PPJ74434.1"/>
    <property type="molecule type" value="Genomic_DNA"/>
</dbReference>
<evidence type="ECO:0000313" key="2">
    <source>
        <dbReference type="EMBL" id="MDT4287702.1"/>
    </source>
</evidence>
<dbReference type="Proteomes" id="UP000316594">
    <property type="component" value="Unassembled WGS sequence"/>
</dbReference>
<evidence type="ECO:0000256" key="1">
    <source>
        <dbReference type="HAMAP-Rule" id="MF_01861"/>
    </source>
</evidence>
<dbReference type="GeneID" id="93781315"/>
<reference evidence="2 9" key="4">
    <citation type="submission" date="2023-08" db="EMBL/GenBank/DDBJ databases">
        <title>Genomic surveillance of Staphylococcus haemolyticus neonatal outbreak in southern France.</title>
        <authorList>
            <person name="Magnan C."/>
            <person name="Morsli M."/>
            <person name="Thiery B."/>
            <person name="Salipante F."/>
            <person name="Attar J."/>
            <person name="Massimo D.M."/>
            <person name="Ory J."/>
            <person name="Pantel A."/>
            <person name="Lavigne J.-P."/>
        </authorList>
    </citation>
    <scope>NUCLEOTIDE SEQUENCE [LARGE SCALE GENOMIC DNA]</scope>
    <source>
        <strain evidence="2 9">NSH026</strain>
    </source>
</reference>
<dbReference type="InterPro" id="IPR020908">
    <property type="entry name" value="UPF0738"/>
</dbReference>
<dbReference type="AlphaFoldDB" id="A0A2A1K7U8"/>
<dbReference type="KEGG" id="shh:ShL2_01815"/>
<reference evidence="3 6" key="2">
    <citation type="submission" date="2017-12" db="EMBL/GenBank/DDBJ databases">
        <title>FDA dAtabase for Regulatory Grade micrObial Sequences (FDA-ARGOS): Supporting development and validation of Infectious Disease Dx tests.</title>
        <authorList>
            <person name="Hoffmann M."/>
            <person name="Allard M."/>
            <person name="Evans P."/>
            <person name="Brown E."/>
            <person name="Tallon L."/>
            <person name="Sadzewicz L."/>
            <person name="Sengamalay N."/>
            <person name="Ott S."/>
            <person name="Godinez A."/>
            <person name="Nagaraj S."/>
            <person name="Vavikolanu K."/>
            <person name="Aluvathingal J."/>
            <person name="Nadendla S."/>
            <person name="Sichtig H."/>
        </authorList>
    </citation>
    <scope>NUCLEOTIDE SEQUENCE [LARGE SCALE GENOMIC DNA]</scope>
    <source>
        <strain evidence="3 6">FDAARGOS_148</strain>
    </source>
</reference>
<name>A0A2A1K7U8_STAHA</name>
<dbReference type="HAMAP" id="MF_01861">
    <property type="entry name" value="UPF0738"/>
    <property type="match status" value="1"/>
</dbReference>
<dbReference type="RefSeq" id="WP_011276223.1">
    <property type="nucleotide sequence ID" value="NZ_BKAY01000026.1"/>
</dbReference>
<organism evidence="4 7">
    <name type="scientific">Staphylococcus haemolyticus</name>
    <dbReference type="NCBI Taxonomy" id="1283"/>
    <lineage>
        <taxon>Bacteria</taxon>
        <taxon>Bacillati</taxon>
        <taxon>Bacillota</taxon>
        <taxon>Bacilli</taxon>
        <taxon>Bacillales</taxon>
        <taxon>Staphylococcaceae</taxon>
        <taxon>Staphylococcus</taxon>
    </lineage>
</organism>
<protein>
    <recommendedName>
        <fullName evidence="1">UPF0738 protein AL503_012430</fullName>
    </recommendedName>
</protein>